<dbReference type="RefSeq" id="WP_274793374.1">
    <property type="nucleotide sequence ID" value="NZ_CP113527.1"/>
</dbReference>
<organism evidence="1 2">
    <name type="scientific">Lysinibacillus irui</name>
    <dbReference type="NCBI Taxonomy" id="2998077"/>
    <lineage>
        <taxon>Bacteria</taxon>
        <taxon>Bacillati</taxon>
        <taxon>Bacillota</taxon>
        <taxon>Bacilli</taxon>
        <taxon>Bacillales</taxon>
        <taxon>Bacillaceae</taxon>
        <taxon>Lysinibacillus</taxon>
    </lineage>
</organism>
<evidence type="ECO:0000313" key="2">
    <source>
        <dbReference type="Proteomes" id="UP001219585"/>
    </source>
</evidence>
<name>A0AAJ5UQ64_9BACI</name>
<accession>A0AAJ5UQ64</accession>
<dbReference type="Pfam" id="PF14078">
    <property type="entry name" value="DUF4259"/>
    <property type="match status" value="1"/>
</dbReference>
<dbReference type="EMBL" id="CP113527">
    <property type="protein sequence ID" value="WDV05141.1"/>
    <property type="molecule type" value="Genomic_DNA"/>
</dbReference>
<proteinExistence type="predicted"/>
<gene>
    <name evidence="1" type="ORF">OU989_12550</name>
</gene>
<dbReference type="AlphaFoldDB" id="A0AAJ5UQ64"/>
<reference evidence="1" key="1">
    <citation type="submission" date="2022-11" db="EMBL/GenBank/DDBJ databases">
        <title>Lysinibacillus irui.</title>
        <authorList>
            <person name="Akintayo S.O."/>
        </authorList>
    </citation>
    <scope>NUCLEOTIDE SEQUENCE</scope>
    <source>
        <strain evidence="1">IRB4-01</strain>
    </source>
</reference>
<protein>
    <submittedName>
        <fullName evidence="1">DUF4259 domain-containing protein</fullName>
    </submittedName>
</protein>
<sequence>MGTWGYKALESDEGLDVVGFLQDFINQHNESKQLLLRNSIQAMKNQGFFGETFEDIDFFYDMSAMALAEFYIHYLNTGQFYGKDSNDPNIHMTADKSSLTFILRYLKDIKDDVPDQHGSRELVELWSESQSWPEWQANLANLIERMEQEISHLASMEKWK</sequence>
<evidence type="ECO:0000313" key="1">
    <source>
        <dbReference type="EMBL" id="WDV05141.1"/>
    </source>
</evidence>
<dbReference type="KEGG" id="liu:OU989_12550"/>
<dbReference type="Proteomes" id="UP001219585">
    <property type="component" value="Chromosome"/>
</dbReference>
<dbReference type="InterPro" id="IPR025355">
    <property type="entry name" value="DUF4259"/>
</dbReference>